<name>A0ABR8RTM1_9CELL</name>
<comment type="caution">
    <text evidence="2">The sequence shown here is derived from an EMBL/GenBank/DDBJ whole genome shotgun (WGS) entry which is preliminary data.</text>
</comment>
<organism evidence="2 3">
    <name type="scientific">Oerskovia rustica</name>
    <dbReference type="NCBI Taxonomy" id="2762237"/>
    <lineage>
        <taxon>Bacteria</taxon>
        <taxon>Bacillati</taxon>
        <taxon>Actinomycetota</taxon>
        <taxon>Actinomycetes</taxon>
        <taxon>Micrococcales</taxon>
        <taxon>Cellulomonadaceae</taxon>
        <taxon>Oerskovia</taxon>
    </lineage>
</organism>
<dbReference type="InterPro" id="IPR000073">
    <property type="entry name" value="AB_hydrolase_1"/>
</dbReference>
<dbReference type="PANTHER" id="PTHR43194">
    <property type="entry name" value="HYDROLASE ALPHA/BETA FOLD FAMILY"/>
    <property type="match status" value="1"/>
</dbReference>
<evidence type="ECO:0000313" key="3">
    <source>
        <dbReference type="Proteomes" id="UP000641803"/>
    </source>
</evidence>
<protein>
    <submittedName>
        <fullName evidence="2">Alpha/beta hydrolase</fullName>
    </submittedName>
</protein>
<dbReference type="InterPro" id="IPR050228">
    <property type="entry name" value="Carboxylesterase_BioH"/>
</dbReference>
<reference evidence="2 3" key="1">
    <citation type="submission" date="2020-08" db="EMBL/GenBank/DDBJ databases">
        <title>A Genomic Blueprint of the Chicken Gut Microbiome.</title>
        <authorList>
            <person name="Gilroy R."/>
            <person name="Ravi A."/>
            <person name="Getino M."/>
            <person name="Pursley I."/>
            <person name="Horton D.L."/>
            <person name="Alikhan N.-F."/>
            <person name="Baker D."/>
            <person name="Gharbi K."/>
            <person name="Hall N."/>
            <person name="Watson M."/>
            <person name="Adriaenssens E.M."/>
            <person name="Foster-Nyarko E."/>
            <person name="Jarju S."/>
            <person name="Secka A."/>
            <person name="Antonio M."/>
            <person name="Oren A."/>
            <person name="Chaudhuri R."/>
            <person name="La Ragione R.M."/>
            <person name="Hildebrand F."/>
            <person name="Pallen M.J."/>
        </authorList>
    </citation>
    <scope>NUCLEOTIDE SEQUENCE [LARGE SCALE GENOMIC DNA]</scope>
    <source>
        <strain evidence="2 3">Sa4CUA1</strain>
    </source>
</reference>
<dbReference type="RefSeq" id="WP_191796467.1">
    <property type="nucleotide sequence ID" value="NZ_JACSQQ010000019.1"/>
</dbReference>
<gene>
    <name evidence="2" type="ORF">H9652_12035</name>
</gene>
<accession>A0ABR8RTM1</accession>
<proteinExistence type="predicted"/>
<dbReference type="Proteomes" id="UP000641803">
    <property type="component" value="Unassembled WGS sequence"/>
</dbReference>
<sequence length="277" mass="29698">MTTERTARTPEGTTPTPVVFVHGLWLHADSWAPWVERYAAAGYDAHAPGWPGDGATVEETRANPDAVGGYGIDEVVAHYVEVLDGLAAQAVVVGHSFGGLIVQRLLTAGHARAGIAIDPAPMRGNILLPPSSLKVAAVALKNPAHYKGSVSLTPEEFRYGFANELSDEEAAELYERWTIPSPGRPLFEDAAANLFPHSAAKVDSKNADRGPLLFVAGGMDHTAPASLTKTSAKIYRRHSDAVTDLHEFPDRGHSLTIDHGWAEVADTTLTWLKEQGI</sequence>
<evidence type="ECO:0000259" key="1">
    <source>
        <dbReference type="Pfam" id="PF12697"/>
    </source>
</evidence>
<evidence type="ECO:0000313" key="2">
    <source>
        <dbReference type="EMBL" id="MBD7951131.1"/>
    </source>
</evidence>
<feature type="domain" description="AB hydrolase-1" evidence="1">
    <location>
        <begin position="18"/>
        <end position="266"/>
    </location>
</feature>
<dbReference type="EMBL" id="JACSQQ010000019">
    <property type="protein sequence ID" value="MBD7951131.1"/>
    <property type="molecule type" value="Genomic_DNA"/>
</dbReference>
<dbReference type="Gene3D" id="3.40.50.1820">
    <property type="entry name" value="alpha/beta hydrolase"/>
    <property type="match status" value="1"/>
</dbReference>
<keyword evidence="3" id="KW-1185">Reference proteome</keyword>
<dbReference type="InterPro" id="IPR029058">
    <property type="entry name" value="AB_hydrolase_fold"/>
</dbReference>
<dbReference type="GO" id="GO:0016787">
    <property type="term" value="F:hydrolase activity"/>
    <property type="evidence" value="ECO:0007669"/>
    <property type="project" value="UniProtKB-KW"/>
</dbReference>
<dbReference type="Pfam" id="PF12697">
    <property type="entry name" value="Abhydrolase_6"/>
    <property type="match status" value="1"/>
</dbReference>
<dbReference type="PANTHER" id="PTHR43194:SF2">
    <property type="entry name" value="PEROXISOMAL MEMBRANE PROTEIN LPX1"/>
    <property type="match status" value="1"/>
</dbReference>
<dbReference type="SUPFAM" id="SSF53474">
    <property type="entry name" value="alpha/beta-Hydrolases"/>
    <property type="match status" value="1"/>
</dbReference>
<keyword evidence="2" id="KW-0378">Hydrolase</keyword>